<dbReference type="Proteomes" id="UP001500426">
    <property type="component" value="Unassembled WGS sequence"/>
</dbReference>
<dbReference type="PANTHER" id="PTHR43788:SF6">
    <property type="entry name" value="DNA HELICASE B"/>
    <property type="match status" value="1"/>
</dbReference>
<comment type="subunit">
    <text evidence="11">Heterotrimer of RecB, RecC and RecD. All subunits contribute to DNA-binding.</text>
</comment>
<dbReference type="InterPro" id="IPR041851">
    <property type="entry name" value="RecD_N_sf"/>
</dbReference>
<dbReference type="CDD" id="cd17933">
    <property type="entry name" value="DEXSc_RecD-like"/>
    <property type="match status" value="1"/>
</dbReference>
<organism evidence="13 14">
    <name type="scientific">Flavobacterium chungnamense</name>
    <dbReference type="NCBI Taxonomy" id="706182"/>
    <lineage>
        <taxon>Bacteria</taxon>
        <taxon>Pseudomonadati</taxon>
        <taxon>Bacteroidota</taxon>
        <taxon>Flavobacteriia</taxon>
        <taxon>Flavobacteriales</taxon>
        <taxon>Flavobacteriaceae</taxon>
        <taxon>Flavobacterium</taxon>
    </lineage>
</organism>
<keyword evidence="6 11" id="KW-0269">Exonuclease</keyword>
<dbReference type="Gene3D" id="2.30.30.940">
    <property type="match status" value="1"/>
</dbReference>
<dbReference type="InterPro" id="IPR050534">
    <property type="entry name" value="Coronavir_polyprotein_1ab"/>
</dbReference>
<dbReference type="CDD" id="cd18809">
    <property type="entry name" value="SF1_C_RecD"/>
    <property type="match status" value="1"/>
</dbReference>
<evidence type="ECO:0000256" key="3">
    <source>
        <dbReference type="ARBA" id="ARBA00022763"/>
    </source>
</evidence>
<dbReference type="InterPro" id="IPR027785">
    <property type="entry name" value="UvrD-like_helicase_C"/>
</dbReference>
<comment type="caution">
    <text evidence="13">The sequence shown here is derived from an EMBL/GenBank/DDBJ whole genome shotgun (WGS) entry which is preliminary data.</text>
</comment>
<dbReference type="Gene3D" id="1.10.10.1020">
    <property type="entry name" value="RecBCD complex, subunit RecD, N-terminal domain"/>
    <property type="match status" value="1"/>
</dbReference>
<feature type="binding site" evidence="11">
    <location>
        <begin position="170"/>
        <end position="177"/>
    </location>
    <ligand>
        <name>ATP</name>
        <dbReference type="ChEBI" id="CHEBI:30616"/>
    </ligand>
</feature>
<keyword evidence="9 11" id="KW-0234">DNA repair</keyword>
<keyword evidence="8 11" id="KW-0238">DNA-binding</keyword>
<evidence type="ECO:0000256" key="9">
    <source>
        <dbReference type="ARBA" id="ARBA00023204"/>
    </source>
</evidence>
<dbReference type="InterPro" id="IPR003593">
    <property type="entry name" value="AAA+_ATPase"/>
</dbReference>
<evidence type="ECO:0000256" key="7">
    <source>
        <dbReference type="ARBA" id="ARBA00022840"/>
    </source>
</evidence>
<evidence type="ECO:0000256" key="11">
    <source>
        <dbReference type="HAMAP-Rule" id="MF_01487"/>
    </source>
</evidence>
<keyword evidence="14" id="KW-1185">Reference proteome</keyword>
<keyword evidence="3 11" id="KW-0227">DNA damage</keyword>
<sequence length="620" mass="69772">MINKSNFNLHNAFADYFNDTELKPYLFALSKKMGEGHICLDLKSIPTEEEFWSGYDGDKSLVESSSLEFSQFVSLNGIDKAKPFVINNNKLYLNRYFEYETAIIDNLKELIKVAPENKQKRIDFLNANKEFISKLALNLDTSNYQEDEIPDWQLIGALQAYINNFTIITGGPGTGKTTTVAKIIAILLQDNPKINIALAAPTGKAAVRMKESLLNNKDAEIWGIKGLIDSLKPSTIHRLLGSIKDAPYFKRNKQNPLDFDVIIIDESSMIGTPLFSKLLEAVNPEKTKLILLGDANQLASVDAGSLFGDICLTQKQGLNNFTEESKVFFNSFLNSKHQIPMHSFSLKLKENLLNEHVIELKKTFRYDTTSTMGVFTKAMIQGNVDKVKETIKIKDDSLVFDSEYSASLFNEIVAKYSNFINEKDTYIALQAINDVKVICAIKQSKEGVYYTNERIEKALKLKFDNEANIDGVKNTKFNPSSDFYHNQPIIVTKNYPDLGLFNGDVGIIRRTNEENLLKAFFLDGDNQGKLKEISPGFIAECETVFAMTIHKSQGSEFKEVLVILPKKSDIQLVTRELIYTAVTRAKEKATIQGSEEVLSAATERKVQRASGITERILIKE</sequence>
<evidence type="ECO:0000313" key="13">
    <source>
        <dbReference type="EMBL" id="GAA4053262.1"/>
    </source>
</evidence>
<evidence type="ECO:0000256" key="1">
    <source>
        <dbReference type="ARBA" id="ARBA00022722"/>
    </source>
</evidence>
<dbReference type="RefSeq" id="WP_345094054.1">
    <property type="nucleotide sequence ID" value="NZ_BAABCS010000018.1"/>
</dbReference>
<keyword evidence="1 11" id="KW-0540">Nuclease</keyword>
<dbReference type="EMBL" id="BAABCS010000018">
    <property type="protein sequence ID" value="GAA4053262.1"/>
    <property type="molecule type" value="Genomic_DNA"/>
</dbReference>
<name>A0ABP7UUF3_9FLAO</name>
<keyword evidence="5 11" id="KW-0347">Helicase</keyword>
<dbReference type="Pfam" id="PF13245">
    <property type="entry name" value="AAA_19"/>
    <property type="match status" value="1"/>
</dbReference>
<keyword evidence="2 11" id="KW-0547">Nucleotide-binding</keyword>
<evidence type="ECO:0000256" key="5">
    <source>
        <dbReference type="ARBA" id="ARBA00022806"/>
    </source>
</evidence>
<dbReference type="InterPro" id="IPR006344">
    <property type="entry name" value="RecD"/>
</dbReference>
<evidence type="ECO:0000259" key="12">
    <source>
        <dbReference type="SMART" id="SM00382"/>
    </source>
</evidence>
<comment type="miscellaneous">
    <text evidence="11">In the RecBCD complex, RecB has a slow 3'-5' helicase, an exonuclease activity and loads RecA onto ssDNA, RecD has a fast 5'-3' helicase activity, while RecC stimulates the ATPase and processivity of the RecB helicase and contributes to recognition of the Chi site.</text>
</comment>
<evidence type="ECO:0000256" key="4">
    <source>
        <dbReference type="ARBA" id="ARBA00022801"/>
    </source>
</evidence>
<reference evidence="14" key="1">
    <citation type="journal article" date="2019" name="Int. J. Syst. Evol. Microbiol.">
        <title>The Global Catalogue of Microorganisms (GCM) 10K type strain sequencing project: providing services to taxonomists for standard genome sequencing and annotation.</title>
        <authorList>
            <consortium name="The Broad Institute Genomics Platform"/>
            <consortium name="The Broad Institute Genome Sequencing Center for Infectious Disease"/>
            <person name="Wu L."/>
            <person name="Ma J."/>
        </authorList>
    </citation>
    <scope>NUCLEOTIDE SEQUENCE [LARGE SCALE GENOMIC DNA]</scope>
    <source>
        <strain evidence="14">JCM 17068</strain>
    </source>
</reference>
<dbReference type="PANTHER" id="PTHR43788">
    <property type="entry name" value="DNA2/NAM7 HELICASE FAMILY MEMBER"/>
    <property type="match status" value="1"/>
</dbReference>
<keyword evidence="7 11" id="KW-0067">ATP-binding</keyword>
<dbReference type="SMART" id="SM00382">
    <property type="entry name" value="AAA"/>
    <property type="match status" value="1"/>
</dbReference>
<feature type="domain" description="AAA+ ATPase" evidence="12">
    <location>
        <begin position="162"/>
        <end position="473"/>
    </location>
</feature>
<protein>
    <recommendedName>
        <fullName evidence="11">RecBCD enzyme subunit RecD</fullName>
        <ecNumber evidence="11">5.6.2.3</ecNumber>
    </recommendedName>
    <alternativeName>
        <fullName evidence="11">DNA 5'-3' helicase subunit RecD</fullName>
    </alternativeName>
    <alternativeName>
        <fullName evidence="11">Exonuclease V subunit RecD</fullName>
        <shortName evidence="11">ExoV subunit RecD</shortName>
    </alternativeName>
    <alternativeName>
        <fullName evidence="11">Helicase/nuclease RecBCD subunit RecD</fullName>
    </alternativeName>
</protein>
<comment type="catalytic activity">
    <reaction evidence="11">
        <text>ATP + H2O = ADP + phosphate + H(+)</text>
        <dbReference type="Rhea" id="RHEA:13065"/>
        <dbReference type="ChEBI" id="CHEBI:15377"/>
        <dbReference type="ChEBI" id="CHEBI:15378"/>
        <dbReference type="ChEBI" id="CHEBI:30616"/>
        <dbReference type="ChEBI" id="CHEBI:43474"/>
        <dbReference type="ChEBI" id="CHEBI:456216"/>
        <dbReference type="EC" id="5.6.2.3"/>
    </reaction>
</comment>
<proteinExistence type="inferred from homology"/>
<keyword evidence="10 11" id="KW-0413">Isomerase</keyword>
<keyword evidence="4 11" id="KW-0378">Hydrolase</keyword>
<evidence type="ECO:0000256" key="10">
    <source>
        <dbReference type="ARBA" id="ARBA00023235"/>
    </source>
</evidence>
<accession>A0ABP7UUF3</accession>
<evidence type="ECO:0000256" key="2">
    <source>
        <dbReference type="ARBA" id="ARBA00022741"/>
    </source>
</evidence>
<dbReference type="NCBIfam" id="TIGR01447">
    <property type="entry name" value="recD"/>
    <property type="match status" value="1"/>
</dbReference>
<comment type="similarity">
    <text evidence="11">Belongs to the RecD family.</text>
</comment>
<dbReference type="HAMAP" id="MF_01487">
    <property type="entry name" value="RecD"/>
    <property type="match status" value="1"/>
</dbReference>
<gene>
    <name evidence="11 13" type="primary">recD</name>
    <name evidence="13" type="ORF">GCM10022388_19550</name>
</gene>
<dbReference type="SUPFAM" id="SSF52540">
    <property type="entry name" value="P-loop containing nucleoside triphosphate hydrolases"/>
    <property type="match status" value="1"/>
</dbReference>
<dbReference type="Gene3D" id="3.40.50.300">
    <property type="entry name" value="P-loop containing nucleotide triphosphate hydrolases"/>
    <property type="match status" value="3"/>
</dbReference>
<evidence type="ECO:0000313" key="14">
    <source>
        <dbReference type="Proteomes" id="UP001500426"/>
    </source>
</evidence>
<dbReference type="Pfam" id="PF13538">
    <property type="entry name" value="UvrD_C_2"/>
    <property type="match status" value="1"/>
</dbReference>
<dbReference type="InterPro" id="IPR027417">
    <property type="entry name" value="P-loop_NTPase"/>
</dbReference>
<comment type="function">
    <text evidence="11">A helicase/nuclease that prepares dsDNA breaks (DSB) for recombinational DNA repair. Binds to DSBs and unwinds DNA via a highly rapid and processive ATP-dependent bidirectional helicase activity. Unwinds dsDNA until it encounters a Chi (crossover hotspot instigator) sequence from the 3' direction. Cuts ssDNA a few nucleotides 3' to the Chi site. The properties and activities of the enzyme are changed at Chi. The Chi-altered holoenzyme produces a long 3'-ssDNA overhang and facilitates RecA-binding to the ssDNA for homologous DNA recombination and repair. Holoenzyme degrades any linearized DNA that is unable to undergo homologous recombination. In the holoenzyme this subunit has ssDNA-dependent ATPase and 5'-3' helicase activity. When added to pre-assembled RecBC greatly stimulates nuclease activity and augments holoenzyme processivity. Negatively regulates the RecA-loading ability of RecBCD.</text>
</comment>
<evidence type="ECO:0000256" key="6">
    <source>
        <dbReference type="ARBA" id="ARBA00022839"/>
    </source>
</evidence>
<dbReference type="EC" id="5.6.2.3" evidence="11"/>
<evidence type="ECO:0000256" key="8">
    <source>
        <dbReference type="ARBA" id="ARBA00023125"/>
    </source>
</evidence>